<sequence length="88" mass="9539">MARYFKYYIGKDGPQIFISENGELPFRVEEIDLYDPSQEGTIRDVALNFGSAISGAGGGNIAGTINAADYSVFRAVHFNAFNIAGDLL</sequence>
<gene>
    <name evidence="1" type="ORF">LCGC14_1754300</name>
</gene>
<organism evidence="1">
    <name type="scientific">marine sediment metagenome</name>
    <dbReference type="NCBI Taxonomy" id="412755"/>
    <lineage>
        <taxon>unclassified sequences</taxon>
        <taxon>metagenomes</taxon>
        <taxon>ecological metagenomes</taxon>
    </lineage>
</organism>
<reference evidence="1" key="1">
    <citation type="journal article" date="2015" name="Nature">
        <title>Complex archaea that bridge the gap between prokaryotes and eukaryotes.</title>
        <authorList>
            <person name="Spang A."/>
            <person name="Saw J.H."/>
            <person name="Jorgensen S.L."/>
            <person name="Zaremba-Niedzwiedzka K."/>
            <person name="Martijn J."/>
            <person name="Lind A.E."/>
            <person name="van Eijk R."/>
            <person name="Schleper C."/>
            <person name="Guy L."/>
            <person name="Ettema T.J."/>
        </authorList>
    </citation>
    <scope>NUCLEOTIDE SEQUENCE</scope>
</reference>
<proteinExistence type="predicted"/>
<protein>
    <submittedName>
        <fullName evidence="1">Uncharacterized protein</fullName>
    </submittedName>
</protein>
<accession>A0A0F9H302</accession>
<evidence type="ECO:0000313" key="1">
    <source>
        <dbReference type="EMBL" id="KKM05419.1"/>
    </source>
</evidence>
<dbReference type="EMBL" id="LAZR01016229">
    <property type="protein sequence ID" value="KKM05419.1"/>
    <property type="molecule type" value="Genomic_DNA"/>
</dbReference>
<name>A0A0F9H302_9ZZZZ</name>
<dbReference type="AlphaFoldDB" id="A0A0F9H302"/>
<comment type="caution">
    <text evidence="1">The sequence shown here is derived from an EMBL/GenBank/DDBJ whole genome shotgun (WGS) entry which is preliminary data.</text>
</comment>